<keyword evidence="2" id="KW-1185">Reference proteome</keyword>
<protein>
    <submittedName>
        <fullName evidence="1">Uncharacterized protein</fullName>
    </submittedName>
</protein>
<dbReference type="Proteomes" id="UP000218899">
    <property type="component" value="Chromosome"/>
</dbReference>
<sequence length="179" mass="20490">MANPLRVGESVSHGPRTLLKRPELAALIGCACADWAYIESSLTMFYGHLMGVYLPKHPEFEPPLHPVALQVLDELQSIHAKVNLVKKLADWVIKDEVQRKDVLSVLDKLRKAGEGRNLVAHGVWGICESEPEALILLPTFGHQMIYRKQDFELVLEKIQRAKVELGRIHHEFYQRRRNK</sequence>
<gene>
    <name evidence="1" type="ORF">SVA_0980</name>
</gene>
<dbReference type="AlphaFoldDB" id="A0A1B4V219"/>
<dbReference type="EMBL" id="AP014936">
    <property type="protein sequence ID" value="BAU47559.1"/>
    <property type="molecule type" value="Genomic_DNA"/>
</dbReference>
<accession>A0A1B4V219</accession>
<dbReference type="KEGG" id="sva:SVA_0980"/>
<proteinExistence type="predicted"/>
<reference evidence="1 2" key="1">
    <citation type="submission" date="2015-08" db="EMBL/GenBank/DDBJ databases">
        <title>Complete genome sequence of Sulfurifustis variabilis.</title>
        <authorList>
            <person name="Miura A."/>
            <person name="Kojima H."/>
            <person name="Fukui M."/>
        </authorList>
    </citation>
    <scope>NUCLEOTIDE SEQUENCE [LARGE SCALE GENOMIC DNA]</scope>
    <source>
        <strain evidence="2">skN76</strain>
    </source>
</reference>
<organism evidence="1 2">
    <name type="scientific">Sulfurifustis variabilis</name>
    <dbReference type="NCBI Taxonomy" id="1675686"/>
    <lineage>
        <taxon>Bacteria</taxon>
        <taxon>Pseudomonadati</taxon>
        <taxon>Pseudomonadota</taxon>
        <taxon>Gammaproteobacteria</taxon>
        <taxon>Acidiferrobacterales</taxon>
        <taxon>Acidiferrobacteraceae</taxon>
        <taxon>Sulfurifustis</taxon>
    </lineage>
</organism>
<name>A0A1B4V219_9GAMM</name>
<evidence type="ECO:0000313" key="2">
    <source>
        <dbReference type="Proteomes" id="UP000218899"/>
    </source>
</evidence>
<evidence type="ECO:0000313" key="1">
    <source>
        <dbReference type="EMBL" id="BAU47559.1"/>
    </source>
</evidence>
<dbReference type="RefSeq" id="WP_148665382.1">
    <property type="nucleotide sequence ID" value="NZ_AP014936.1"/>
</dbReference>